<keyword evidence="2 8" id="KW-0813">Transport</keyword>
<feature type="transmembrane region" description="Helical" evidence="8">
    <location>
        <begin position="124"/>
        <end position="145"/>
    </location>
</feature>
<dbReference type="NCBIfam" id="TIGR01948">
    <property type="entry name" value="rnfE"/>
    <property type="match status" value="1"/>
</dbReference>
<comment type="subcellular location">
    <subcellularLocation>
        <location evidence="8">Cell membrane</location>
        <topology evidence="8">Multi-pass membrane protein</topology>
    </subcellularLocation>
    <subcellularLocation>
        <location evidence="1">Endomembrane system</location>
        <topology evidence="1">Multi-pass membrane protein</topology>
    </subcellularLocation>
</comment>
<evidence type="ECO:0000256" key="7">
    <source>
        <dbReference type="ARBA" id="ARBA00023136"/>
    </source>
</evidence>
<evidence type="ECO:0000313" key="9">
    <source>
        <dbReference type="EMBL" id="RZN70408.1"/>
    </source>
</evidence>
<evidence type="ECO:0000256" key="4">
    <source>
        <dbReference type="ARBA" id="ARBA00022967"/>
    </source>
</evidence>
<dbReference type="GO" id="GO:0022900">
    <property type="term" value="P:electron transport chain"/>
    <property type="evidence" value="ECO:0007669"/>
    <property type="project" value="UniProtKB-UniRule"/>
</dbReference>
<evidence type="ECO:0000256" key="5">
    <source>
        <dbReference type="ARBA" id="ARBA00022982"/>
    </source>
</evidence>
<dbReference type="InterPro" id="IPR010968">
    <property type="entry name" value="RnfE"/>
</dbReference>
<feature type="transmembrane region" description="Helical" evidence="8">
    <location>
        <begin position="12"/>
        <end position="29"/>
    </location>
</feature>
<keyword evidence="8" id="KW-1003">Cell membrane</keyword>
<comment type="subunit">
    <text evidence="8">The Rnf complex is probably composed of eight subunits, including RnfA, RnfB, RnfC, RnfD, RnfE and RnfG.</text>
</comment>
<feature type="transmembrane region" description="Helical" evidence="8">
    <location>
        <begin position="35"/>
        <end position="56"/>
    </location>
</feature>
<dbReference type="AlphaFoldDB" id="A0A520KXB3"/>
<dbReference type="InterPro" id="IPR003667">
    <property type="entry name" value="NqrDE/RnfAE"/>
</dbReference>
<name>A0A520KXB3_9EURY</name>
<gene>
    <name evidence="8" type="primary">rnfE</name>
    <name evidence="9" type="ORF">EF807_03260</name>
</gene>
<dbReference type="PIRSF" id="PIRSF006102">
    <property type="entry name" value="NQR_DE"/>
    <property type="match status" value="1"/>
</dbReference>
<keyword evidence="5 8" id="KW-0249">Electron transport</keyword>
<keyword evidence="4 8" id="KW-1278">Translocase</keyword>
<evidence type="ECO:0000256" key="1">
    <source>
        <dbReference type="ARBA" id="ARBA00004127"/>
    </source>
</evidence>
<dbReference type="EMBL" id="RXIL01000055">
    <property type="protein sequence ID" value="RZN70408.1"/>
    <property type="molecule type" value="Genomic_DNA"/>
</dbReference>
<evidence type="ECO:0000256" key="6">
    <source>
        <dbReference type="ARBA" id="ARBA00022989"/>
    </source>
</evidence>
<protein>
    <recommendedName>
        <fullName evidence="8">Ion-translocating oxidoreductase complex subunit E</fullName>
        <ecNumber evidence="8">7.-.-.-</ecNumber>
    </recommendedName>
    <alternativeName>
        <fullName evidence="8">Rnf electron transport complex subunit E</fullName>
    </alternativeName>
</protein>
<feature type="transmembrane region" description="Helical" evidence="8">
    <location>
        <begin position="94"/>
        <end position="112"/>
    </location>
</feature>
<keyword evidence="6 8" id="KW-1133">Transmembrane helix</keyword>
<evidence type="ECO:0000313" key="10">
    <source>
        <dbReference type="Proteomes" id="UP000320766"/>
    </source>
</evidence>
<feature type="transmembrane region" description="Helical" evidence="8">
    <location>
        <begin position="165"/>
        <end position="188"/>
    </location>
</feature>
<dbReference type="GO" id="GO:0012505">
    <property type="term" value="C:endomembrane system"/>
    <property type="evidence" value="ECO:0007669"/>
    <property type="project" value="UniProtKB-SubCell"/>
</dbReference>
<organism evidence="9 10">
    <name type="scientific">Candidatus Methanolliviera hydrocarbonicum</name>
    <dbReference type="NCBI Taxonomy" id="2491085"/>
    <lineage>
        <taxon>Archaea</taxon>
        <taxon>Methanobacteriati</taxon>
        <taxon>Methanobacteriota</taxon>
        <taxon>Candidatus Methanoliparia</taxon>
        <taxon>Candidatus Methanoliparales</taxon>
        <taxon>Candidatus Methanollivieraceae</taxon>
        <taxon>Candidatus Methanolliviera</taxon>
    </lineage>
</organism>
<keyword evidence="3 8" id="KW-0812">Transmembrane</keyword>
<dbReference type="HAMAP" id="MF_00478">
    <property type="entry name" value="RsxE_RnfE"/>
    <property type="match status" value="1"/>
</dbReference>
<dbReference type="EC" id="7.-.-.-" evidence="8"/>
<proteinExistence type="inferred from homology"/>
<feature type="transmembrane region" description="Helical" evidence="8">
    <location>
        <begin position="68"/>
        <end position="88"/>
    </location>
</feature>
<accession>A0A520KXB3</accession>
<evidence type="ECO:0000256" key="3">
    <source>
        <dbReference type="ARBA" id="ARBA00022692"/>
    </source>
</evidence>
<comment type="similarity">
    <text evidence="8">Belongs to the NqrDE/RnfAE family.</text>
</comment>
<evidence type="ECO:0000256" key="8">
    <source>
        <dbReference type="HAMAP-Rule" id="MF_00478"/>
    </source>
</evidence>
<evidence type="ECO:0000256" key="2">
    <source>
        <dbReference type="ARBA" id="ARBA00022448"/>
    </source>
</evidence>
<dbReference type="PANTHER" id="PTHR30586:SF0">
    <property type="entry name" value="ION-TRANSLOCATING OXIDOREDUCTASE COMPLEX SUBUNIT E"/>
    <property type="match status" value="1"/>
</dbReference>
<comment type="function">
    <text evidence="8">Part of a membrane-bound complex that couples electron transfer with translocation of ions across the membrane.</text>
</comment>
<dbReference type="Pfam" id="PF02508">
    <property type="entry name" value="Rnf-Nqr"/>
    <property type="match status" value="1"/>
</dbReference>
<comment type="caution">
    <text evidence="9">The sequence shown here is derived from an EMBL/GenBank/DDBJ whole genome shotgun (WGS) entry which is preliminary data.</text>
</comment>
<reference evidence="9 10" key="1">
    <citation type="journal article" date="2019" name="Nat. Microbiol.">
        <title>Wide diversity of methane and short-chain alkane metabolisms in uncultured archaea.</title>
        <authorList>
            <person name="Borrel G."/>
            <person name="Adam P.S."/>
            <person name="McKay L.J."/>
            <person name="Chen L.X."/>
            <person name="Sierra-Garcia I.N."/>
            <person name="Sieber C.M."/>
            <person name="Letourneur Q."/>
            <person name="Ghozlane A."/>
            <person name="Andersen G.L."/>
            <person name="Li W.J."/>
            <person name="Hallam S.J."/>
            <person name="Muyzer G."/>
            <person name="de Oliveira V.M."/>
            <person name="Inskeep W.P."/>
            <person name="Banfield J.F."/>
            <person name="Gribaldo S."/>
        </authorList>
    </citation>
    <scope>NUCLEOTIDE SEQUENCE [LARGE SCALE GENOMIC DNA]</scope>
    <source>
        <strain evidence="9">NM1b</strain>
    </source>
</reference>
<dbReference type="GO" id="GO:0005886">
    <property type="term" value="C:plasma membrane"/>
    <property type="evidence" value="ECO:0007669"/>
    <property type="project" value="UniProtKB-SubCell"/>
</dbReference>
<dbReference type="NCBIfam" id="NF009070">
    <property type="entry name" value="PRK12405.1"/>
    <property type="match status" value="1"/>
</dbReference>
<dbReference type="PANTHER" id="PTHR30586">
    <property type="entry name" value="ELECTRON TRANSPORT COMPLEX PROTEIN RNFE"/>
    <property type="match status" value="1"/>
</dbReference>
<sequence length="195" mass="20635">MIKDFTNGIVKVNPIFVLALGLCPALAISTSIDNAIGMGASVIFVLLFSNLMISLLRNVIPKEVRIPCFIVIIATFVTIVSLALQAYLPALNESLGIYVPLIVVNCIILGRAEAFASKNPVSRSVLDALGIGLGFTLSLIIISIIRELLGTGGISVFGYGVTLPFSPATFFIMPAGAFLVIGLLLGLFKRVGVIR</sequence>
<dbReference type="Proteomes" id="UP000320766">
    <property type="component" value="Unassembled WGS sequence"/>
</dbReference>
<keyword evidence="7 8" id="KW-0472">Membrane</keyword>